<name>A0A9P1FQ21_9DINO</name>
<evidence type="ECO:0000256" key="2">
    <source>
        <dbReference type="SAM" id="MobiDB-lite"/>
    </source>
</evidence>
<dbReference type="EMBL" id="CAMXCT020000726">
    <property type="protein sequence ID" value="CAL1135940.1"/>
    <property type="molecule type" value="Genomic_DNA"/>
</dbReference>
<protein>
    <submittedName>
        <fullName evidence="3">Uncharacterized protein</fullName>
    </submittedName>
</protein>
<dbReference type="Proteomes" id="UP001152797">
    <property type="component" value="Unassembled WGS sequence"/>
</dbReference>
<evidence type="ECO:0000256" key="1">
    <source>
        <dbReference type="SAM" id="Coils"/>
    </source>
</evidence>
<feature type="coiled-coil region" evidence="1">
    <location>
        <begin position="35"/>
        <end position="90"/>
    </location>
</feature>
<evidence type="ECO:0000313" key="4">
    <source>
        <dbReference type="EMBL" id="CAL1135940.1"/>
    </source>
</evidence>
<organism evidence="3">
    <name type="scientific">Cladocopium goreaui</name>
    <dbReference type="NCBI Taxonomy" id="2562237"/>
    <lineage>
        <taxon>Eukaryota</taxon>
        <taxon>Sar</taxon>
        <taxon>Alveolata</taxon>
        <taxon>Dinophyceae</taxon>
        <taxon>Suessiales</taxon>
        <taxon>Symbiodiniaceae</taxon>
        <taxon>Cladocopium</taxon>
    </lineage>
</organism>
<proteinExistence type="predicted"/>
<keyword evidence="5" id="KW-1185">Reference proteome</keyword>
<evidence type="ECO:0000313" key="3">
    <source>
        <dbReference type="EMBL" id="CAI3982565.1"/>
    </source>
</evidence>
<reference evidence="3" key="1">
    <citation type="submission" date="2022-10" db="EMBL/GenBank/DDBJ databases">
        <authorList>
            <person name="Chen Y."/>
            <person name="Dougan E. K."/>
            <person name="Chan C."/>
            <person name="Rhodes N."/>
            <person name="Thang M."/>
        </authorList>
    </citation>
    <scope>NUCLEOTIDE SEQUENCE</scope>
</reference>
<feature type="region of interest" description="Disordered" evidence="2">
    <location>
        <begin position="1"/>
        <end position="23"/>
    </location>
</feature>
<dbReference type="EMBL" id="CAMXCT030000726">
    <property type="protein sequence ID" value="CAL4769877.1"/>
    <property type="molecule type" value="Genomic_DNA"/>
</dbReference>
<sequence length="174" mass="19415">MSFPGRACDFPVIGTSDRDGMDLEEEDTESLAAALSDARAAAERQTRLAEQANRRVQELEQELQEVEEHVAGLEDELRKSQGQATRLASEKLLLKEQVSHLERDLRSVAAEEGGREEVTMRKKLGRCKTDGNDGLRDLDSAKEAQLTAEMALDAAKREHDEVVKVKDAELENQR</sequence>
<dbReference type="AlphaFoldDB" id="A0A9P1FQ21"/>
<reference evidence="4" key="2">
    <citation type="submission" date="2024-04" db="EMBL/GenBank/DDBJ databases">
        <authorList>
            <person name="Chen Y."/>
            <person name="Shah S."/>
            <person name="Dougan E. K."/>
            <person name="Thang M."/>
            <person name="Chan C."/>
        </authorList>
    </citation>
    <scope>NUCLEOTIDE SEQUENCE [LARGE SCALE GENOMIC DNA]</scope>
</reference>
<dbReference type="EMBL" id="CAMXCT010000726">
    <property type="protein sequence ID" value="CAI3982565.1"/>
    <property type="molecule type" value="Genomic_DNA"/>
</dbReference>
<feature type="non-terminal residue" evidence="3">
    <location>
        <position position="174"/>
    </location>
</feature>
<keyword evidence="1" id="KW-0175">Coiled coil</keyword>
<gene>
    <name evidence="3" type="ORF">C1SCF055_LOCUS10244</name>
</gene>
<evidence type="ECO:0000313" key="5">
    <source>
        <dbReference type="Proteomes" id="UP001152797"/>
    </source>
</evidence>
<accession>A0A9P1FQ21</accession>
<comment type="caution">
    <text evidence="3">The sequence shown here is derived from an EMBL/GenBank/DDBJ whole genome shotgun (WGS) entry which is preliminary data.</text>
</comment>